<dbReference type="SUPFAM" id="SSF51556">
    <property type="entry name" value="Metallo-dependent hydrolases"/>
    <property type="match status" value="1"/>
</dbReference>
<proteinExistence type="predicted"/>
<dbReference type="GO" id="GO:0016810">
    <property type="term" value="F:hydrolase activity, acting on carbon-nitrogen (but not peptide) bonds"/>
    <property type="evidence" value="ECO:0007669"/>
    <property type="project" value="InterPro"/>
</dbReference>
<organism evidence="2 3">
    <name type="scientific">Hyphomonas beringensis</name>
    <dbReference type="NCBI Taxonomy" id="1280946"/>
    <lineage>
        <taxon>Bacteria</taxon>
        <taxon>Pseudomonadati</taxon>
        <taxon>Pseudomonadota</taxon>
        <taxon>Alphaproteobacteria</taxon>
        <taxon>Hyphomonadales</taxon>
        <taxon>Hyphomonadaceae</taxon>
        <taxon>Hyphomonas</taxon>
    </lineage>
</organism>
<dbReference type="Gene3D" id="3.20.20.140">
    <property type="entry name" value="Metal-dependent hydrolases"/>
    <property type="match status" value="1"/>
</dbReference>
<name>A0A062UFL7_9PROT</name>
<sequence length="506" mass="55326">MMKWVIRGLLAVGVIAVLGTVSSYLFVDRELNRMYGAFVEVAEPELEAEAAETYALVNVSVLAPEADRFIPDQSVIVEDGLIRSVGAGEVPQGIRAIDGEGMYLVPGFTDSHVHLWESANDLLLYIANGVTQVREMNGQPNNLAWKREIEAGRVGPEIFVVAPQFATFVGFQGVMVGWTQRKTIVRNRKEIEQAVADFQAAGYDAVKSSSYLSRENYDQLSEVAAEAGMPLVGHIPMATDLDAVWRGSASEIAHIEELVKQLDKEFGGYGPDQAEAFLEFVRERSDDVAAHLVQEGIMVTSTMSLVDSFHRQKSHLKDVLQAAELEYENPGIAEGTVITSRGMGWLPEVNIYRWPEGMDARRQARSLVYWKAYAEAQHILFEAMLEHGVDILAGTDANVPVMVPGFSFHDELEAINEAGMSPAEVLASATVTPAAFMGSNTGEISAGRKANMVLLRENPLEDISATRAIEMVTLGSNVFDREDLDAMLQSVADANDESRKVALAAD</sequence>
<evidence type="ECO:0000313" key="3">
    <source>
        <dbReference type="Proteomes" id="UP000027037"/>
    </source>
</evidence>
<evidence type="ECO:0000259" key="1">
    <source>
        <dbReference type="Pfam" id="PF01979"/>
    </source>
</evidence>
<dbReference type="Gene3D" id="2.30.40.10">
    <property type="entry name" value="Urease, subunit C, domain 1"/>
    <property type="match status" value="1"/>
</dbReference>
<dbReference type="STRING" id="1280946.HY29_12725"/>
<reference evidence="2 3" key="1">
    <citation type="journal article" date="2014" name="Antonie Van Leeuwenhoek">
        <title>Hyphomonas beringensis sp. nov. and Hyphomonas chukchiensis sp. nov., isolated from surface seawater of the Bering Sea and Chukchi Sea.</title>
        <authorList>
            <person name="Li C."/>
            <person name="Lai Q."/>
            <person name="Li G."/>
            <person name="Dong C."/>
            <person name="Wang J."/>
            <person name="Liao Y."/>
            <person name="Shao Z."/>
        </authorList>
    </citation>
    <scope>NUCLEOTIDE SEQUENCE [LARGE SCALE GENOMIC DNA]</scope>
    <source>
        <strain evidence="2 3">25B14_1</strain>
    </source>
</reference>
<feature type="domain" description="Amidohydrolase-related" evidence="1">
    <location>
        <begin position="103"/>
        <end position="463"/>
    </location>
</feature>
<dbReference type="RefSeq" id="WP_051601216.1">
    <property type="nucleotide sequence ID" value="NZ_AWFF01000031.1"/>
</dbReference>
<gene>
    <name evidence="2" type="ORF">HY29_12725</name>
</gene>
<dbReference type="Pfam" id="PF01979">
    <property type="entry name" value="Amidohydro_1"/>
    <property type="match status" value="1"/>
</dbReference>
<keyword evidence="3" id="KW-1185">Reference proteome</keyword>
<dbReference type="InterPro" id="IPR006680">
    <property type="entry name" value="Amidohydro-rel"/>
</dbReference>
<evidence type="ECO:0000313" key="2">
    <source>
        <dbReference type="EMBL" id="KCZ55394.1"/>
    </source>
</evidence>
<dbReference type="AlphaFoldDB" id="A0A062UFL7"/>
<dbReference type="eggNOG" id="COG1228">
    <property type="taxonomic scope" value="Bacteria"/>
</dbReference>
<comment type="caution">
    <text evidence="2">The sequence shown here is derived from an EMBL/GenBank/DDBJ whole genome shotgun (WGS) entry which is preliminary data.</text>
</comment>
<dbReference type="InterPro" id="IPR011059">
    <property type="entry name" value="Metal-dep_hydrolase_composite"/>
</dbReference>
<dbReference type="PATRIC" id="fig|1280946.3.peg.1336"/>
<protein>
    <recommendedName>
        <fullName evidence="1">Amidohydrolase-related domain-containing protein</fullName>
    </recommendedName>
</protein>
<dbReference type="PANTHER" id="PTHR43135">
    <property type="entry name" value="ALPHA-D-RIBOSE 1-METHYLPHOSPHONATE 5-TRIPHOSPHATE DIPHOSPHATASE"/>
    <property type="match status" value="1"/>
</dbReference>
<dbReference type="InterPro" id="IPR051781">
    <property type="entry name" value="Metallo-dep_Hydrolase"/>
</dbReference>
<dbReference type="PANTHER" id="PTHR43135:SF3">
    <property type="entry name" value="ALPHA-D-RIBOSE 1-METHYLPHOSPHONATE 5-TRIPHOSPHATE DIPHOSPHATASE"/>
    <property type="match status" value="1"/>
</dbReference>
<dbReference type="InterPro" id="IPR032466">
    <property type="entry name" value="Metal_Hydrolase"/>
</dbReference>
<dbReference type="Proteomes" id="UP000027037">
    <property type="component" value="Unassembled WGS sequence"/>
</dbReference>
<dbReference type="EMBL" id="AWFF01000031">
    <property type="protein sequence ID" value="KCZ55394.1"/>
    <property type="molecule type" value="Genomic_DNA"/>
</dbReference>
<dbReference type="OrthoDB" id="9765769at2"/>
<accession>A0A062UFL7</accession>
<dbReference type="SUPFAM" id="SSF51338">
    <property type="entry name" value="Composite domain of metallo-dependent hydrolases"/>
    <property type="match status" value="2"/>
</dbReference>